<protein>
    <submittedName>
        <fullName evidence="1">Uncharacterized protein</fullName>
    </submittedName>
</protein>
<name>A0A0F7L6L0_9VIRU</name>
<sequence length="73" mass="8004">MRECEPRGEFVSAVLVEGFRACLVGLCGLRLTELCRPEADIVRTLKPLGSRAGIDAARVRHKPRKLVACVLSI</sequence>
<accession>A0A0F7L6L0</accession>
<reference evidence="1" key="2">
    <citation type="submission" date="2015-03" db="EMBL/GenBank/DDBJ databases">
        <authorList>
            <person name="Chow C.-E.T."/>
            <person name="Winget D.M."/>
            <person name="White R.A.III."/>
            <person name="Hallam S.J."/>
            <person name="Suttle C.A."/>
        </authorList>
    </citation>
    <scope>NUCLEOTIDE SEQUENCE</scope>
    <source>
        <strain evidence="1">Oxic1_6</strain>
    </source>
</reference>
<evidence type="ECO:0000313" key="1">
    <source>
        <dbReference type="EMBL" id="AKH48189.1"/>
    </source>
</evidence>
<organism evidence="1">
    <name type="scientific">uncultured marine virus</name>
    <dbReference type="NCBI Taxonomy" id="186617"/>
    <lineage>
        <taxon>Viruses</taxon>
        <taxon>environmental samples</taxon>
    </lineage>
</organism>
<proteinExistence type="predicted"/>
<dbReference type="EMBL" id="KR029601">
    <property type="protein sequence ID" value="AKH48189.1"/>
    <property type="molecule type" value="Genomic_DNA"/>
</dbReference>
<reference evidence="1" key="1">
    <citation type="journal article" date="2015" name="Front. Microbiol.">
        <title>Combining genomic sequencing methods to explore viral diversity and reveal potential virus-host interactions.</title>
        <authorList>
            <person name="Chow C.E."/>
            <person name="Winget D.M."/>
            <person name="White R.A.III."/>
            <person name="Hallam S.J."/>
            <person name="Suttle C.A."/>
        </authorList>
    </citation>
    <scope>NUCLEOTIDE SEQUENCE</scope>
    <source>
        <strain evidence="1">Oxic1_6</strain>
    </source>
</reference>